<dbReference type="InterPro" id="IPR027475">
    <property type="entry name" value="Asparaginase/glutaminase_AS2"/>
</dbReference>
<feature type="active site" evidence="5">
    <location>
        <position position="90"/>
    </location>
</feature>
<dbReference type="EMBL" id="BJNV01000132">
    <property type="protein sequence ID" value="GEC97793.1"/>
    <property type="molecule type" value="Genomic_DNA"/>
</dbReference>
<accession>A0A4Y4D2J1</accession>
<dbReference type="InterPro" id="IPR027474">
    <property type="entry name" value="L-asparaginase_N"/>
</dbReference>
<evidence type="ECO:0000256" key="5">
    <source>
        <dbReference type="PROSITE-ProRule" id="PRU10100"/>
    </source>
</evidence>
<dbReference type="Proteomes" id="UP000318422">
    <property type="component" value="Unassembled WGS sequence"/>
</dbReference>
<reference evidence="8 9" key="1">
    <citation type="submission" date="2019-06" db="EMBL/GenBank/DDBJ databases">
        <title>Whole genome shotgun sequence of Zoogloea ramigera NBRC 15342.</title>
        <authorList>
            <person name="Hosoyama A."/>
            <person name="Uohara A."/>
            <person name="Ohji S."/>
            <person name="Ichikawa N."/>
        </authorList>
    </citation>
    <scope>NUCLEOTIDE SEQUENCE [LARGE SCALE GENOMIC DNA]</scope>
    <source>
        <strain evidence="8 9">NBRC 15342</strain>
    </source>
</reference>
<evidence type="ECO:0000256" key="2">
    <source>
        <dbReference type="ARBA" id="ARBA00022801"/>
    </source>
</evidence>
<dbReference type="Gene3D" id="3.40.50.1170">
    <property type="entry name" value="L-asparaginase, N-terminal domain"/>
    <property type="match status" value="1"/>
</dbReference>
<evidence type="ECO:0000256" key="3">
    <source>
        <dbReference type="PIRSR" id="PIRSR001220-1"/>
    </source>
</evidence>
<dbReference type="PROSITE" id="PS00917">
    <property type="entry name" value="ASN_GLN_ASE_2"/>
    <property type="match status" value="1"/>
</dbReference>
<evidence type="ECO:0000259" key="7">
    <source>
        <dbReference type="Pfam" id="PF17763"/>
    </source>
</evidence>
<feature type="binding site" evidence="4">
    <location>
        <begin position="90"/>
        <end position="91"/>
    </location>
    <ligand>
        <name>substrate</name>
    </ligand>
</feature>
<dbReference type="InterPro" id="IPR006034">
    <property type="entry name" value="Asparaginase/glutaminase-like"/>
</dbReference>
<dbReference type="InterPro" id="IPR027473">
    <property type="entry name" value="L-asparaginase_C"/>
</dbReference>
<dbReference type="PIRSF" id="PIRSF001220">
    <property type="entry name" value="L-ASNase_gatD"/>
    <property type="match status" value="1"/>
</dbReference>
<dbReference type="SUPFAM" id="SSF53774">
    <property type="entry name" value="Glutaminase/Asparaginase"/>
    <property type="match status" value="1"/>
</dbReference>
<dbReference type="CDD" id="cd08964">
    <property type="entry name" value="L-asparaginase_II"/>
    <property type="match status" value="1"/>
</dbReference>
<sequence>MIHLLATGGTIAGEADPEAGHGRYRAGVRPVEALVAAVPGLADAGPLTARQILALDSKDMTPADWLAILAATRTAVADPSCDGVVILHGTDTLEETAWFLHLSLPAGKPVVLTGAMRPADHPAADGPANLLAAVRLAASPEARDKGVLVVMNGTAFGARRVVKARCSGLDAFESPEPWQAARADGRFAGLAVAELPRVDILPGYAGAPADLIDASVAAGARGLVLALCGHGSVPTVWLPALRAARQRGVAIVRGSRAAGCVAPDANADDSGEGWLTAGDLPPPKARIALMLGLATGLSGDSLRSALLACGS</sequence>
<comment type="caution">
    <text evidence="8">The sequence shown here is derived from an EMBL/GenBank/DDBJ whole genome shotgun (WGS) entry which is preliminary data.</text>
</comment>
<feature type="domain" description="Asparaginase/glutaminase C-terminal" evidence="7">
    <location>
        <begin position="197"/>
        <end position="304"/>
    </location>
</feature>
<evidence type="ECO:0000256" key="4">
    <source>
        <dbReference type="PIRSR" id="PIRSR001220-2"/>
    </source>
</evidence>
<dbReference type="PRINTS" id="PR00139">
    <property type="entry name" value="ASNGLNASE"/>
</dbReference>
<dbReference type="PROSITE" id="PS51732">
    <property type="entry name" value="ASN_GLN_ASE_3"/>
    <property type="match status" value="1"/>
</dbReference>
<dbReference type="PANTHER" id="PTHR11707">
    <property type="entry name" value="L-ASPARAGINASE"/>
    <property type="match status" value="1"/>
</dbReference>
<dbReference type="OrthoDB" id="9788068at2"/>
<evidence type="ECO:0000256" key="1">
    <source>
        <dbReference type="ARBA" id="ARBA00010518"/>
    </source>
</evidence>
<dbReference type="Gene3D" id="3.40.50.40">
    <property type="match status" value="1"/>
</dbReference>
<feature type="binding site" evidence="4">
    <location>
        <position position="57"/>
    </location>
    <ligand>
        <name>substrate</name>
    </ligand>
</feature>
<dbReference type="PIRSF" id="PIRSF500176">
    <property type="entry name" value="L_ASNase"/>
    <property type="match status" value="1"/>
</dbReference>
<comment type="similarity">
    <text evidence="1">Belongs to the asparaginase 1 family.</text>
</comment>
<name>A0A4Y4D2J1_ZOORA</name>
<dbReference type="InterPro" id="IPR040919">
    <property type="entry name" value="Asparaginase_C"/>
</dbReference>
<protein>
    <submittedName>
        <fullName evidence="8">L-asparaginase</fullName>
    </submittedName>
</protein>
<evidence type="ECO:0000313" key="8">
    <source>
        <dbReference type="EMBL" id="GEC97793.1"/>
    </source>
</evidence>
<dbReference type="GO" id="GO:0006528">
    <property type="term" value="P:asparagine metabolic process"/>
    <property type="evidence" value="ECO:0007669"/>
    <property type="project" value="InterPro"/>
</dbReference>
<evidence type="ECO:0000259" key="6">
    <source>
        <dbReference type="Pfam" id="PF00710"/>
    </source>
</evidence>
<evidence type="ECO:0000313" key="9">
    <source>
        <dbReference type="Proteomes" id="UP000318422"/>
    </source>
</evidence>
<proteinExistence type="inferred from homology"/>
<dbReference type="SFLD" id="SFLDS00057">
    <property type="entry name" value="Glutaminase/Asparaginase"/>
    <property type="match status" value="1"/>
</dbReference>
<dbReference type="InterPro" id="IPR036152">
    <property type="entry name" value="Asp/glu_Ase-like_sf"/>
</dbReference>
<dbReference type="GO" id="GO:0004067">
    <property type="term" value="F:asparaginase activity"/>
    <property type="evidence" value="ECO:0007669"/>
    <property type="project" value="UniProtKB-UniRule"/>
</dbReference>
<dbReference type="Pfam" id="PF17763">
    <property type="entry name" value="Asparaginase_C"/>
    <property type="match status" value="1"/>
</dbReference>
<gene>
    <name evidence="8" type="ORF">ZRA01_38660</name>
</gene>
<dbReference type="AlphaFoldDB" id="A0A4Y4D2J1"/>
<keyword evidence="9" id="KW-1185">Reference proteome</keyword>
<dbReference type="InterPro" id="IPR004550">
    <property type="entry name" value="AsnASE_II"/>
</dbReference>
<organism evidence="8 9">
    <name type="scientific">Zoogloea ramigera</name>
    <dbReference type="NCBI Taxonomy" id="350"/>
    <lineage>
        <taxon>Bacteria</taxon>
        <taxon>Pseudomonadati</taxon>
        <taxon>Pseudomonadota</taxon>
        <taxon>Betaproteobacteria</taxon>
        <taxon>Rhodocyclales</taxon>
        <taxon>Zoogloeaceae</taxon>
        <taxon>Zoogloea</taxon>
    </lineage>
</organism>
<feature type="domain" description="L-asparaginase N-terminal" evidence="6">
    <location>
        <begin position="2"/>
        <end position="182"/>
    </location>
</feature>
<dbReference type="SMART" id="SM00870">
    <property type="entry name" value="Asparaginase"/>
    <property type="match status" value="1"/>
</dbReference>
<dbReference type="Pfam" id="PF00710">
    <property type="entry name" value="Asparaginase"/>
    <property type="match status" value="1"/>
</dbReference>
<dbReference type="PANTHER" id="PTHR11707:SF28">
    <property type="entry name" value="60 KDA LYSOPHOSPHOLIPASE"/>
    <property type="match status" value="1"/>
</dbReference>
<dbReference type="RefSeq" id="WP_141355108.1">
    <property type="nucleotide sequence ID" value="NZ_BJNV01000132.1"/>
</dbReference>
<dbReference type="InterPro" id="IPR037152">
    <property type="entry name" value="L-asparaginase_N_sf"/>
</dbReference>
<keyword evidence="2" id="KW-0378">Hydrolase</keyword>
<dbReference type="FunFam" id="3.40.50.1170:FF:000001">
    <property type="entry name" value="L-asparaginase 2"/>
    <property type="match status" value="1"/>
</dbReference>
<feature type="active site" description="O-isoaspartyl threonine intermediate" evidence="3">
    <location>
        <position position="10"/>
    </location>
</feature>